<dbReference type="PROSITE" id="PS00650">
    <property type="entry name" value="G_PROTEIN_RECEP_F2_2"/>
    <property type="match status" value="1"/>
</dbReference>
<keyword evidence="1" id="KW-0472">Membrane</keyword>
<dbReference type="GeneID" id="111086151"/>
<keyword evidence="2" id="KW-1185">Reference proteome</keyword>
<proteinExistence type="predicted"/>
<reference evidence="3" key="1">
    <citation type="submission" date="2025-08" db="UniProtKB">
        <authorList>
            <consortium name="RefSeq"/>
        </authorList>
    </citation>
    <scope>IDENTIFICATION</scope>
    <source>
        <tissue evidence="3">Muscle</tissue>
    </source>
</reference>
<dbReference type="InterPro" id="IPR017983">
    <property type="entry name" value="GPCR_2_secretin-like_CS"/>
</dbReference>
<evidence type="ECO:0000313" key="2">
    <source>
        <dbReference type="Proteomes" id="UP000694941"/>
    </source>
</evidence>
<sequence length="198" mass="22644">MSFSAGVNELVELIWLYIDISFSSFQGFFVALLYCFCNGEVQQELHKLWLHWSITKTFYLRSQQSILTQSLSYLSRGRSSVQSLHSSAVERRDVIQSTNPSPCISRQDNYCESMSLHPTPHTPSIMHTFLYDDCKKLGHSSLELVHVSCGNRTLSSGYDSPRISSKDISFNTKAEKHKKTKLLKIRKYGQHGQRESSL</sequence>
<evidence type="ECO:0000256" key="1">
    <source>
        <dbReference type="SAM" id="Phobius"/>
    </source>
</evidence>
<keyword evidence="1" id="KW-0812">Transmembrane</keyword>
<dbReference type="RefSeq" id="XP_022243548.1">
    <property type="nucleotide sequence ID" value="XM_022387840.1"/>
</dbReference>
<dbReference type="InterPro" id="IPR050332">
    <property type="entry name" value="GPCR_2"/>
</dbReference>
<dbReference type="PANTHER" id="PTHR45620:SF1">
    <property type="entry name" value="G-PROTEIN COUPLED RECEPTORS FAMILY 2 PROFILE 2 DOMAIN-CONTAINING PROTEIN"/>
    <property type="match status" value="1"/>
</dbReference>
<feature type="transmembrane region" description="Helical" evidence="1">
    <location>
        <begin position="14"/>
        <end position="37"/>
    </location>
</feature>
<accession>A0ABM1SIU3</accession>
<gene>
    <name evidence="3" type="primary">LOC111086151</name>
</gene>
<protein>
    <submittedName>
        <fullName evidence="3">Parathyroid hormone/parathyroid hormone-related peptide receptor-like</fullName>
    </submittedName>
</protein>
<evidence type="ECO:0000313" key="3">
    <source>
        <dbReference type="RefSeq" id="XP_022243548.1"/>
    </source>
</evidence>
<dbReference type="PANTHER" id="PTHR45620">
    <property type="entry name" value="PDF RECEPTOR-LIKE PROTEIN-RELATED"/>
    <property type="match status" value="1"/>
</dbReference>
<keyword evidence="1" id="KW-1133">Transmembrane helix</keyword>
<organism evidence="2 3">
    <name type="scientific">Limulus polyphemus</name>
    <name type="common">Atlantic horseshoe crab</name>
    <dbReference type="NCBI Taxonomy" id="6850"/>
    <lineage>
        <taxon>Eukaryota</taxon>
        <taxon>Metazoa</taxon>
        <taxon>Ecdysozoa</taxon>
        <taxon>Arthropoda</taxon>
        <taxon>Chelicerata</taxon>
        <taxon>Merostomata</taxon>
        <taxon>Xiphosura</taxon>
        <taxon>Limulidae</taxon>
        <taxon>Limulus</taxon>
    </lineage>
</organism>
<dbReference type="Proteomes" id="UP000694941">
    <property type="component" value="Unplaced"/>
</dbReference>
<name>A0ABM1SIU3_LIMPO</name>
<dbReference type="Gene3D" id="1.20.1070.10">
    <property type="entry name" value="Rhodopsin 7-helix transmembrane proteins"/>
    <property type="match status" value="1"/>
</dbReference>